<comment type="caution">
    <text evidence="2">The sequence shown here is derived from an EMBL/GenBank/DDBJ whole genome shotgun (WGS) entry which is preliminary data.</text>
</comment>
<protein>
    <submittedName>
        <fullName evidence="2">Uncharacterized protein</fullName>
    </submittedName>
</protein>
<evidence type="ECO:0000313" key="3">
    <source>
        <dbReference type="Proteomes" id="UP000499080"/>
    </source>
</evidence>
<reference evidence="2 3" key="1">
    <citation type="journal article" date="2019" name="Sci. Rep.">
        <title>Orb-weaving spider Araneus ventricosus genome elucidates the spidroin gene catalogue.</title>
        <authorList>
            <person name="Kono N."/>
            <person name="Nakamura H."/>
            <person name="Ohtoshi R."/>
            <person name="Moran D.A.P."/>
            <person name="Shinohara A."/>
            <person name="Yoshida Y."/>
            <person name="Fujiwara M."/>
            <person name="Mori M."/>
            <person name="Tomita M."/>
            <person name="Arakawa K."/>
        </authorList>
    </citation>
    <scope>NUCLEOTIDE SEQUENCE [LARGE SCALE GENOMIC DNA]</scope>
</reference>
<evidence type="ECO:0000313" key="2">
    <source>
        <dbReference type="EMBL" id="GBM12030.1"/>
    </source>
</evidence>
<proteinExistence type="predicted"/>
<dbReference type="EMBL" id="BGPR01000307">
    <property type="protein sequence ID" value="GBM12030.1"/>
    <property type="molecule type" value="Genomic_DNA"/>
</dbReference>
<gene>
    <name evidence="2" type="ORF">AVEN_256112_1</name>
</gene>
<name>A0A4Y2D5M6_ARAVE</name>
<keyword evidence="3" id="KW-1185">Reference proteome</keyword>
<feature type="region of interest" description="Disordered" evidence="1">
    <location>
        <begin position="60"/>
        <end position="99"/>
    </location>
</feature>
<dbReference type="Proteomes" id="UP000499080">
    <property type="component" value="Unassembled WGS sequence"/>
</dbReference>
<dbReference type="AlphaFoldDB" id="A0A4Y2D5M6"/>
<evidence type="ECO:0000256" key="1">
    <source>
        <dbReference type="SAM" id="MobiDB-lite"/>
    </source>
</evidence>
<accession>A0A4Y2D5M6</accession>
<organism evidence="2 3">
    <name type="scientific">Araneus ventricosus</name>
    <name type="common">Orbweaver spider</name>
    <name type="synonym">Epeira ventricosa</name>
    <dbReference type="NCBI Taxonomy" id="182803"/>
    <lineage>
        <taxon>Eukaryota</taxon>
        <taxon>Metazoa</taxon>
        <taxon>Ecdysozoa</taxon>
        <taxon>Arthropoda</taxon>
        <taxon>Chelicerata</taxon>
        <taxon>Arachnida</taxon>
        <taxon>Araneae</taxon>
        <taxon>Araneomorphae</taxon>
        <taxon>Entelegynae</taxon>
        <taxon>Araneoidea</taxon>
        <taxon>Araneidae</taxon>
        <taxon>Araneus</taxon>
    </lineage>
</organism>
<sequence>MNDRPPRRHSQALWLLHNSPHYEHLMQLPPVLPGSAVYGALSHTKSYVLAKRLPTGGVRKLGEGVPDQVLSLPSDRDSNLRVPSLNSPRVPSKLDANLF</sequence>